<sequence length="224" mass="23993">MNVAKCSRGSERGCGEMQGGYQAWEGSADRSWPSYNSSHGAWVRPLSVGKKWRGRGSPASAFLTVSITSVDHSFVTVTPYKANSRSVGSSLIIAGFCTTATVAKGPAFSFAQHPIHLIRRVLPLFLYPQRTLSPFVPLCTTLGSLRDAINTYWARSSLGPTSSAECAGSGRVDADECSMLFCWTGLVPGRTGALEGMVDEDDVGADEGGEGPGDVVELWFRRHP</sequence>
<dbReference type="Proteomes" id="UP000007129">
    <property type="component" value="Unassembled WGS sequence"/>
</dbReference>
<evidence type="ECO:0000313" key="1">
    <source>
        <dbReference type="EMBL" id="EKG13239.1"/>
    </source>
</evidence>
<dbReference type="VEuPathDB" id="FungiDB:MPH_09520"/>
<name>K2RSN0_MACPH</name>
<dbReference type="HOGENOM" id="CLU_1235235_0_0_1"/>
<accession>K2RSN0</accession>
<dbReference type="EMBL" id="AHHD01000414">
    <property type="protein sequence ID" value="EKG13239.1"/>
    <property type="molecule type" value="Genomic_DNA"/>
</dbReference>
<gene>
    <name evidence="1" type="ORF">MPH_09520</name>
</gene>
<dbReference type="InParanoid" id="K2RSN0"/>
<reference evidence="1 2" key="1">
    <citation type="journal article" date="2012" name="BMC Genomics">
        <title>Tools to kill: Genome of one of the most destructive plant pathogenic fungi Macrophomina phaseolina.</title>
        <authorList>
            <person name="Islam M.S."/>
            <person name="Haque M.S."/>
            <person name="Islam M.M."/>
            <person name="Emdad E.M."/>
            <person name="Halim A."/>
            <person name="Hossen Q.M.M."/>
            <person name="Hossain M.Z."/>
            <person name="Ahmed B."/>
            <person name="Rahim S."/>
            <person name="Rahman M.S."/>
            <person name="Alam M.M."/>
            <person name="Hou S."/>
            <person name="Wan X."/>
            <person name="Saito J.A."/>
            <person name="Alam M."/>
        </authorList>
    </citation>
    <scope>NUCLEOTIDE SEQUENCE [LARGE SCALE GENOMIC DNA]</scope>
    <source>
        <strain evidence="1 2">MS6</strain>
    </source>
</reference>
<proteinExistence type="predicted"/>
<organism evidence="1 2">
    <name type="scientific">Macrophomina phaseolina (strain MS6)</name>
    <name type="common">Charcoal rot fungus</name>
    <dbReference type="NCBI Taxonomy" id="1126212"/>
    <lineage>
        <taxon>Eukaryota</taxon>
        <taxon>Fungi</taxon>
        <taxon>Dikarya</taxon>
        <taxon>Ascomycota</taxon>
        <taxon>Pezizomycotina</taxon>
        <taxon>Dothideomycetes</taxon>
        <taxon>Dothideomycetes incertae sedis</taxon>
        <taxon>Botryosphaeriales</taxon>
        <taxon>Botryosphaeriaceae</taxon>
        <taxon>Macrophomina</taxon>
    </lineage>
</organism>
<dbReference type="AlphaFoldDB" id="K2RSN0"/>
<evidence type="ECO:0000313" key="2">
    <source>
        <dbReference type="Proteomes" id="UP000007129"/>
    </source>
</evidence>
<protein>
    <submittedName>
        <fullName evidence="1">Uncharacterized protein</fullName>
    </submittedName>
</protein>
<comment type="caution">
    <text evidence="1">The sequence shown here is derived from an EMBL/GenBank/DDBJ whole genome shotgun (WGS) entry which is preliminary data.</text>
</comment>